<feature type="compositionally biased region" description="Basic and acidic residues" evidence="5">
    <location>
        <begin position="439"/>
        <end position="453"/>
    </location>
</feature>
<gene>
    <name evidence="8" type="ORF">Fcan01_22506</name>
</gene>
<feature type="region of interest" description="Disordered" evidence="5">
    <location>
        <begin position="710"/>
        <end position="734"/>
    </location>
</feature>
<accession>A0A226DBV4</accession>
<comment type="subcellular location">
    <subcellularLocation>
        <location evidence="1">Nucleus</location>
        <location evidence="1">Nucleolus</location>
    </subcellularLocation>
</comment>
<feature type="domain" description="ESF1 RRM" evidence="7">
    <location>
        <begin position="215"/>
        <end position="369"/>
    </location>
</feature>
<evidence type="ECO:0000313" key="8">
    <source>
        <dbReference type="EMBL" id="OXA42689.1"/>
    </source>
</evidence>
<sequence>MGKKNKSVKNKSEGTVVSKQSPSIPSSSKKNFTSEDERFSGVLNNPIFRSVPKNEKKIAIDKRFESMFHDKGFKLRYKVDKRGRPVNFTTDENLRKYYNLEDEDGESHQVKSESSSSDDDEQDLPSSDDDEEEVGGKTSAGGSKSLDVKARSELPESVKKLLHSSKVDYARGEGAFVGEESSDEETTSEEEEEQNNVEHEWGELDKDASRTEDSTRRLALCNMDWDRIKAGDLMLLFSSFLPPGGSLSNVSIFPSEFGKERMAEEDLKGPLELKQFKQEYNSDEEVEGKNADDNSDNDEGSEYQREKMRQYQLNRLKYFYAVLEFDSPEAADKVYTECDGMEYESSSAKIDLRFIPDDMEFDETPKDTCNAVPDASKYRPKFFTTTALQQIKVDCTWDETDPTRKDLIARVLDPKEKIDDEDLRAYLASSSSDSEVETVEEKEPTLTKGHSESDSIAKYQMLLDSIKQKEESKKKDVELEISWGVGLKQKAEELVKKKSKEDEIKKLTPWEERLTKQKEKRRQRKLGKQSVVATEKGSESSGSRDDDDDDSSLDQPFSDDEVDVDMNDPFFKQELKSRGQRVQGQRKQDKKLERPKTDAGTDEKSMGQLDLLLLDDDNQGKNHFNFKKIIAVEAETKSKSRRKRKLQLKKKIQEGEQNDDDGFQVNVEDTRFSALFSSHHYNIDPSEPNFKRTKGMESIIQAKQKQKIALDDRVVKNEGQKSSPGEEKKTKNRAELEYLINSIKNKTKSLKLKRNR</sequence>
<feature type="compositionally biased region" description="Basic and acidic residues" evidence="5">
    <location>
        <begin position="263"/>
        <end position="277"/>
    </location>
</feature>
<feature type="region of interest" description="Disordered" evidence="5">
    <location>
        <begin position="263"/>
        <end position="306"/>
    </location>
</feature>
<evidence type="ECO:0000256" key="4">
    <source>
        <dbReference type="ARBA" id="ARBA00023242"/>
    </source>
</evidence>
<dbReference type="GO" id="GO:0005730">
    <property type="term" value="C:nucleolus"/>
    <property type="evidence" value="ECO:0007669"/>
    <property type="project" value="UniProtKB-SubCell"/>
</dbReference>
<feature type="domain" description="NUC153" evidence="6">
    <location>
        <begin position="669"/>
        <end position="697"/>
    </location>
</feature>
<dbReference type="OMA" id="YEMEMSW"/>
<feature type="compositionally biased region" description="Basic residues" evidence="5">
    <location>
        <begin position="639"/>
        <end position="650"/>
    </location>
</feature>
<dbReference type="OrthoDB" id="431825at2759"/>
<keyword evidence="4" id="KW-0539">Nucleus</keyword>
<feature type="compositionally biased region" description="Acidic residues" evidence="5">
    <location>
        <begin position="180"/>
        <end position="195"/>
    </location>
</feature>
<feature type="region of interest" description="Disordered" evidence="5">
    <location>
        <begin position="97"/>
        <end position="152"/>
    </location>
</feature>
<keyword evidence="9" id="KW-1185">Reference proteome</keyword>
<feature type="region of interest" description="Disordered" evidence="5">
    <location>
        <begin position="172"/>
        <end position="213"/>
    </location>
</feature>
<dbReference type="EMBL" id="LNIX01000025">
    <property type="protein sequence ID" value="OXA42689.1"/>
    <property type="molecule type" value="Genomic_DNA"/>
</dbReference>
<dbReference type="GO" id="GO:0006364">
    <property type="term" value="P:rRNA processing"/>
    <property type="evidence" value="ECO:0007669"/>
    <property type="project" value="InterPro"/>
</dbReference>
<feature type="region of interest" description="Disordered" evidence="5">
    <location>
        <begin position="492"/>
        <end position="608"/>
    </location>
</feature>
<evidence type="ECO:0000256" key="5">
    <source>
        <dbReference type="SAM" id="MobiDB-lite"/>
    </source>
</evidence>
<dbReference type="GO" id="GO:0003723">
    <property type="term" value="F:RNA binding"/>
    <property type="evidence" value="ECO:0007669"/>
    <property type="project" value="TreeGrafter"/>
</dbReference>
<organism evidence="8 9">
    <name type="scientific">Folsomia candida</name>
    <name type="common">Springtail</name>
    <dbReference type="NCBI Taxonomy" id="158441"/>
    <lineage>
        <taxon>Eukaryota</taxon>
        <taxon>Metazoa</taxon>
        <taxon>Ecdysozoa</taxon>
        <taxon>Arthropoda</taxon>
        <taxon>Hexapoda</taxon>
        <taxon>Collembola</taxon>
        <taxon>Entomobryomorpha</taxon>
        <taxon>Isotomoidea</taxon>
        <taxon>Isotomidae</taxon>
        <taxon>Proisotominae</taxon>
        <taxon>Folsomia</taxon>
    </lineage>
</organism>
<dbReference type="PANTHER" id="PTHR12202">
    <property type="entry name" value="ESF1 HOMOLOG"/>
    <property type="match status" value="1"/>
</dbReference>
<comment type="caution">
    <text evidence="8">The sequence shown here is derived from an EMBL/GenBank/DDBJ whole genome shotgun (WGS) entry which is preliminary data.</text>
</comment>
<dbReference type="AlphaFoldDB" id="A0A226DBV4"/>
<evidence type="ECO:0000259" key="6">
    <source>
        <dbReference type="Pfam" id="PF08159"/>
    </source>
</evidence>
<feature type="compositionally biased region" description="Basic and acidic residues" evidence="5">
    <location>
        <begin position="492"/>
        <end position="517"/>
    </location>
</feature>
<comment type="similarity">
    <text evidence="2">Belongs to the ESF1 family.</text>
</comment>
<evidence type="ECO:0000256" key="3">
    <source>
        <dbReference type="ARBA" id="ARBA00023054"/>
    </source>
</evidence>
<feature type="region of interest" description="Disordered" evidence="5">
    <location>
        <begin position="636"/>
        <end position="664"/>
    </location>
</feature>
<dbReference type="PANTHER" id="PTHR12202:SF0">
    <property type="entry name" value="ESF1 HOMOLOG"/>
    <property type="match status" value="1"/>
</dbReference>
<feature type="compositionally biased region" description="Basic and acidic residues" evidence="5">
    <location>
        <begin position="196"/>
        <end position="213"/>
    </location>
</feature>
<evidence type="ECO:0000259" key="7">
    <source>
        <dbReference type="Pfam" id="PF25121"/>
    </source>
</evidence>
<feature type="compositionally biased region" description="Basic residues" evidence="5">
    <location>
        <begin position="518"/>
        <end position="527"/>
    </location>
</feature>
<proteinExistence type="inferred from homology"/>
<dbReference type="Pfam" id="PF25121">
    <property type="entry name" value="RRM_ESF1"/>
    <property type="match status" value="1"/>
</dbReference>
<evidence type="ECO:0000256" key="2">
    <source>
        <dbReference type="ARBA" id="ARBA00009087"/>
    </source>
</evidence>
<feature type="compositionally biased region" description="Acidic residues" evidence="5">
    <location>
        <begin position="545"/>
        <end position="566"/>
    </location>
</feature>
<keyword evidence="3" id="KW-0175">Coiled coil</keyword>
<dbReference type="InterPro" id="IPR039754">
    <property type="entry name" value="Esf1"/>
</dbReference>
<name>A0A226DBV4_FOLCA</name>
<dbReference type="Proteomes" id="UP000198287">
    <property type="component" value="Unassembled WGS sequence"/>
</dbReference>
<evidence type="ECO:0000313" key="9">
    <source>
        <dbReference type="Proteomes" id="UP000198287"/>
    </source>
</evidence>
<dbReference type="InterPro" id="IPR056750">
    <property type="entry name" value="RRM_ESF1"/>
</dbReference>
<reference evidence="8 9" key="1">
    <citation type="submission" date="2015-12" db="EMBL/GenBank/DDBJ databases">
        <title>The genome of Folsomia candida.</title>
        <authorList>
            <person name="Faddeeva A."/>
            <person name="Derks M.F."/>
            <person name="Anvar Y."/>
            <person name="Smit S."/>
            <person name="Van Straalen N."/>
            <person name="Roelofs D."/>
        </authorList>
    </citation>
    <scope>NUCLEOTIDE SEQUENCE [LARGE SCALE GENOMIC DNA]</scope>
    <source>
        <strain evidence="8 9">VU population</strain>
        <tissue evidence="8">Whole body</tissue>
    </source>
</reference>
<dbReference type="InterPro" id="IPR012580">
    <property type="entry name" value="NUC153"/>
</dbReference>
<feature type="region of interest" description="Disordered" evidence="5">
    <location>
        <begin position="428"/>
        <end position="453"/>
    </location>
</feature>
<feature type="compositionally biased region" description="Acidic residues" evidence="5">
    <location>
        <begin position="116"/>
        <end position="133"/>
    </location>
</feature>
<feature type="region of interest" description="Disordered" evidence="5">
    <location>
        <begin position="1"/>
        <end position="55"/>
    </location>
</feature>
<dbReference type="STRING" id="158441.A0A226DBV4"/>
<evidence type="ECO:0000256" key="1">
    <source>
        <dbReference type="ARBA" id="ARBA00004604"/>
    </source>
</evidence>
<dbReference type="Pfam" id="PF08159">
    <property type="entry name" value="NUC153"/>
    <property type="match status" value="1"/>
</dbReference>
<protein>
    <submittedName>
        <fullName evidence="8">ESF1</fullName>
    </submittedName>
</protein>
<feature type="compositionally biased region" description="Low complexity" evidence="5">
    <location>
        <begin position="18"/>
        <end position="30"/>
    </location>
</feature>
<feature type="compositionally biased region" description="Basic and acidic residues" evidence="5">
    <location>
        <begin position="586"/>
        <end position="605"/>
    </location>
</feature>